<evidence type="ECO:0000259" key="6">
    <source>
        <dbReference type="Pfam" id="PF04542"/>
    </source>
</evidence>
<dbReference type="EMBL" id="BONF01000002">
    <property type="protein sequence ID" value="GIF78813.1"/>
    <property type="molecule type" value="Genomic_DNA"/>
</dbReference>
<dbReference type="InterPro" id="IPR013249">
    <property type="entry name" value="RNA_pol_sigma70_r4_t2"/>
</dbReference>
<keyword evidence="2" id="KW-0805">Transcription regulation</keyword>
<dbReference type="SUPFAM" id="SSF88659">
    <property type="entry name" value="Sigma3 and sigma4 domains of RNA polymerase sigma factors"/>
    <property type="match status" value="1"/>
</dbReference>
<dbReference type="Pfam" id="PF04542">
    <property type="entry name" value="Sigma70_r2"/>
    <property type="match status" value="1"/>
</dbReference>
<evidence type="ECO:0000256" key="3">
    <source>
        <dbReference type="ARBA" id="ARBA00023082"/>
    </source>
</evidence>
<evidence type="ECO:0000256" key="5">
    <source>
        <dbReference type="ARBA" id="ARBA00023163"/>
    </source>
</evidence>
<dbReference type="InterPro" id="IPR014284">
    <property type="entry name" value="RNA_pol_sigma-70_dom"/>
</dbReference>
<dbReference type="AlphaFoldDB" id="A0A8J3JHM9"/>
<keyword evidence="3" id="KW-0731">Sigma factor</keyword>
<dbReference type="InterPro" id="IPR039425">
    <property type="entry name" value="RNA_pol_sigma-70-like"/>
</dbReference>
<comment type="caution">
    <text evidence="8">The sequence shown here is derived from an EMBL/GenBank/DDBJ whole genome shotgun (WGS) entry which is preliminary data.</text>
</comment>
<dbReference type="InterPro" id="IPR007627">
    <property type="entry name" value="RNA_pol_sigma70_r2"/>
</dbReference>
<keyword evidence="4" id="KW-0238">DNA-binding</keyword>
<dbReference type="GO" id="GO:0006352">
    <property type="term" value="P:DNA-templated transcription initiation"/>
    <property type="evidence" value="ECO:0007669"/>
    <property type="project" value="InterPro"/>
</dbReference>
<evidence type="ECO:0000256" key="1">
    <source>
        <dbReference type="ARBA" id="ARBA00010641"/>
    </source>
</evidence>
<evidence type="ECO:0000259" key="7">
    <source>
        <dbReference type="Pfam" id="PF08281"/>
    </source>
</evidence>
<dbReference type="RefSeq" id="WP_203740513.1">
    <property type="nucleotide sequence ID" value="NZ_BONF01000002.1"/>
</dbReference>
<dbReference type="InterPro" id="IPR013324">
    <property type="entry name" value="RNA_pol_sigma_r3/r4-like"/>
</dbReference>
<dbReference type="Proteomes" id="UP000601223">
    <property type="component" value="Unassembled WGS sequence"/>
</dbReference>
<dbReference type="NCBIfam" id="TIGR02983">
    <property type="entry name" value="SigE-fam_strep"/>
    <property type="match status" value="1"/>
</dbReference>
<dbReference type="NCBIfam" id="TIGR02937">
    <property type="entry name" value="sigma70-ECF"/>
    <property type="match status" value="1"/>
</dbReference>
<evidence type="ECO:0000313" key="8">
    <source>
        <dbReference type="EMBL" id="GIF78813.1"/>
    </source>
</evidence>
<dbReference type="GO" id="GO:0016987">
    <property type="term" value="F:sigma factor activity"/>
    <property type="evidence" value="ECO:0007669"/>
    <property type="project" value="UniProtKB-KW"/>
</dbReference>
<sequence length="175" mass="19554">MADDEGFREFVHARLARLSRVAYLLTGEHHAAEDLLQNTLVRLASKWPKVSRTGVPDAYVRKVMYHEHVSSWRRSRHLRSELTTAELPESGSGPDMAAETVRRLLLEQALAKLTRKQRAVIVLRYFEDLSEADAAEALGVSVGTVKSQTSYALGRLRELAPELHVLVKEPNGVSA</sequence>
<dbReference type="InterPro" id="IPR013325">
    <property type="entry name" value="RNA_pol_sigma_r2"/>
</dbReference>
<organism evidence="8 9">
    <name type="scientific">Catellatospora bangladeshensis</name>
    <dbReference type="NCBI Taxonomy" id="310355"/>
    <lineage>
        <taxon>Bacteria</taxon>
        <taxon>Bacillati</taxon>
        <taxon>Actinomycetota</taxon>
        <taxon>Actinomycetes</taxon>
        <taxon>Micromonosporales</taxon>
        <taxon>Micromonosporaceae</taxon>
        <taxon>Catellatospora</taxon>
    </lineage>
</organism>
<dbReference type="Gene3D" id="1.10.10.10">
    <property type="entry name" value="Winged helix-like DNA-binding domain superfamily/Winged helix DNA-binding domain"/>
    <property type="match status" value="1"/>
</dbReference>
<evidence type="ECO:0000256" key="4">
    <source>
        <dbReference type="ARBA" id="ARBA00023125"/>
    </source>
</evidence>
<dbReference type="InterPro" id="IPR036388">
    <property type="entry name" value="WH-like_DNA-bd_sf"/>
</dbReference>
<gene>
    <name evidence="8" type="ORF">Cba03nite_01620</name>
</gene>
<keyword evidence="5" id="KW-0804">Transcription</keyword>
<dbReference type="CDD" id="cd06171">
    <property type="entry name" value="Sigma70_r4"/>
    <property type="match status" value="1"/>
</dbReference>
<dbReference type="InterPro" id="IPR014325">
    <property type="entry name" value="RNA_pol_sigma-E_actinobac"/>
</dbReference>
<proteinExistence type="inferred from homology"/>
<dbReference type="Pfam" id="PF08281">
    <property type="entry name" value="Sigma70_r4_2"/>
    <property type="match status" value="1"/>
</dbReference>
<reference evidence="8 9" key="1">
    <citation type="submission" date="2021-01" db="EMBL/GenBank/DDBJ databases">
        <title>Whole genome shotgun sequence of Catellatospora bangladeshensis NBRC 107357.</title>
        <authorList>
            <person name="Komaki H."/>
            <person name="Tamura T."/>
        </authorList>
    </citation>
    <scope>NUCLEOTIDE SEQUENCE [LARGE SCALE GENOMIC DNA]</scope>
    <source>
        <strain evidence="8 9">NBRC 107357</strain>
    </source>
</reference>
<comment type="similarity">
    <text evidence="1">Belongs to the sigma-70 factor family. ECF subfamily.</text>
</comment>
<evidence type="ECO:0000256" key="2">
    <source>
        <dbReference type="ARBA" id="ARBA00023015"/>
    </source>
</evidence>
<dbReference type="SUPFAM" id="SSF88946">
    <property type="entry name" value="Sigma2 domain of RNA polymerase sigma factors"/>
    <property type="match status" value="1"/>
</dbReference>
<protein>
    <submittedName>
        <fullName evidence="8">RNA polymerase sigma24 factor</fullName>
    </submittedName>
</protein>
<dbReference type="GO" id="GO:0003677">
    <property type="term" value="F:DNA binding"/>
    <property type="evidence" value="ECO:0007669"/>
    <property type="project" value="UniProtKB-KW"/>
</dbReference>
<accession>A0A8J3JHM9</accession>
<dbReference type="Gene3D" id="1.10.1740.10">
    <property type="match status" value="1"/>
</dbReference>
<dbReference type="PANTHER" id="PTHR43133:SF50">
    <property type="entry name" value="ECF RNA POLYMERASE SIGMA FACTOR SIGM"/>
    <property type="match status" value="1"/>
</dbReference>
<keyword evidence="9" id="KW-1185">Reference proteome</keyword>
<name>A0A8J3JHM9_9ACTN</name>
<feature type="domain" description="RNA polymerase sigma-70 region 2" evidence="6">
    <location>
        <begin position="11"/>
        <end position="76"/>
    </location>
</feature>
<evidence type="ECO:0000313" key="9">
    <source>
        <dbReference type="Proteomes" id="UP000601223"/>
    </source>
</evidence>
<dbReference type="PANTHER" id="PTHR43133">
    <property type="entry name" value="RNA POLYMERASE ECF-TYPE SIGMA FACTO"/>
    <property type="match status" value="1"/>
</dbReference>
<feature type="domain" description="RNA polymerase sigma factor 70 region 4 type 2" evidence="7">
    <location>
        <begin position="104"/>
        <end position="154"/>
    </location>
</feature>